<name>A0A915EX29_9CEST</name>
<feature type="domain" description="Mon2/Sec7/BIG1-like HDS" evidence="1">
    <location>
        <begin position="1220"/>
        <end position="1279"/>
    </location>
</feature>
<proteinExistence type="predicted"/>
<dbReference type="Proteomes" id="UP000887562">
    <property type="component" value="Unplaced"/>
</dbReference>
<accession>A0A915EX29</accession>
<protein>
    <submittedName>
        <fullName evidence="3">Mon2/Sec7/BIG1-like HDS domain-containing protein</fullName>
    </submittedName>
</protein>
<evidence type="ECO:0000259" key="1">
    <source>
        <dbReference type="Pfam" id="PF09324"/>
    </source>
</evidence>
<reference evidence="3" key="1">
    <citation type="submission" date="2022-11" db="UniProtKB">
        <authorList>
            <consortium name="WormBaseParasite"/>
        </authorList>
    </citation>
    <scope>IDENTIFICATION</scope>
</reference>
<evidence type="ECO:0000313" key="2">
    <source>
        <dbReference type="Proteomes" id="UP000887562"/>
    </source>
</evidence>
<keyword evidence="2" id="KW-1185">Reference proteome</keyword>
<dbReference type="Pfam" id="PF09324">
    <property type="entry name" value="Sec7-like_HDS"/>
    <property type="match status" value="1"/>
</dbReference>
<organism evidence="2 3">
    <name type="scientific">Echinococcus canadensis</name>
    <dbReference type="NCBI Taxonomy" id="519352"/>
    <lineage>
        <taxon>Eukaryota</taxon>
        <taxon>Metazoa</taxon>
        <taxon>Spiralia</taxon>
        <taxon>Lophotrochozoa</taxon>
        <taxon>Platyhelminthes</taxon>
        <taxon>Cestoda</taxon>
        <taxon>Eucestoda</taxon>
        <taxon>Cyclophyllidea</taxon>
        <taxon>Taeniidae</taxon>
        <taxon>Echinococcus</taxon>
        <taxon>Echinococcus canadensis group</taxon>
    </lineage>
</organism>
<dbReference type="WBParaSite" id="maker-E.canG7_contigs_3650-snap-gene-0.54-mRNA-1">
    <property type="protein sequence ID" value="maker-E.canG7_contigs_3650-snap-gene-0.54-mRNA-1"/>
    <property type="gene ID" value="EcG7_01452"/>
</dbReference>
<evidence type="ECO:0000313" key="3">
    <source>
        <dbReference type="WBParaSite" id="maker-E.canG7_contigs_3650-snap-gene-0.54-mRNA-1"/>
    </source>
</evidence>
<sequence>MSPLKSALELIRRDGMSEKWQFLLLLTDEALSALNDESIFHRLPKCRLREIILAPIQVSLESSNSRLNCDALSALEAFVDSDFLYDGLEDPVKDTDLTFQFLDTISPCTIFSDATQASFLKICTDLNSKYVLARNKEKASIAYATLVQTVKAFVAKNSLPVDGLTAEPNPVTTPKSAYTFLCGENSYASDLSEPQLQILGVLKCLIEAAMPDNTPAQNRITIPMYIQAIATIISLLPVSLIRHRVFLNILWQRMCPMLMWFLSNFKQERNITSTSDLQPLAESGVDRQTHGTASSIAPPTLWPEVLKLIYDIVIDLAYLVGPVLELRPMLESLFHKMLLYPPPTYRQNALNAVCGKAVEAAVESGSQAYLDIIGWLLLQVPFYAKISRAKLDLTRVQIRIEHFLQNHLFMGLKHCIHPNMVTMNHVLTRHNYSSSSVPKIWLLSTTEGLLCITGPLVSVPMLSNSNGDSEPLFRCSEPQMADFRIFDIILESAHSCSLTKDQALVCTSAKCVNAISGSLSTLIECEGLCEAFVQMIGSQLKQIEEVSTEDKGGQEVLRGNDIPNANLPRTLEVDRWAAHDYLLSLMKTIPNLLDAQSIIEVDNLLLEFSSAYCKERRLSALDSVLCPMDVADLANDVHIHDVSGALLNADAIYATTISALTLNYRLLQAGFYSTRNKATVEIMSETEFLDSILGTGLMLYVSETWLSQVYRGIRHQDLLSTSGLDLKLLCASATKSETEDFRGASLVKMLVEFDGVGWTYDKAIGSVDSGGREAEGESENEALKVGRSRRRVGEVLVSRILLVGWQRIVETLTNTVAFVGTCVDKVPSGLSSFSFFAHHPSTTSCAESAETSSSSFAESVSKSLLQNLFGLFYFGDVEAASQSRQLRELGSTLSESLRSLQQLAILASGSTSEALRARCGAVFALLTETARAAADAARVNRHSLPPNRLHSAHALGIHVVLSNALRLGCHSPDCWFHLLNACQLVRELEHAYFASVCDSKPCTTKVTNVGENCDLPGIVQSFSAANPDAGECLTLEQTGVVLSALSAQVDQIFDTAAEALSLPALIDFLSYLLQASSAELAARSHPQSTSMEHKPANNLKQAVNSVKDELVKVARLGMASLNGSPMLIDHCNSHKLQSPALFFDRMSQLLLRAIRSPRRPLFHLLRAWVLVSQHLVDACCFSSIYDSTSFESDAERLLVSQRALACLHECIITAVTTRLELPYFSANEMFCKPFEILLRLEMCDGELQDRIISCISEIVEGCNSALHSGWRPIFAALRSIKVPFLTGVDQHRGKTHPPDPSSYAIADATRDAMPTCPKVSFDVDVIPTQRIPNKRRISTVLEVFEIFLFTDDILVFCNTAVDCVRCLLRYLSARELDYFYSDNRVPSVPPNLTGDKCAEAGEGSIDEQKQTVSRVDCANETSCSLCVATLPLLSRCCQVFGYIWGSFANASASGISTPPVDYVLRSAKRQARIVAGGPPELSLLPSVCSFTSPTLHERVKNLTPWFSTGRFLEPAFHSVDSFDLDLSTLRSLDDIDQPSGVLHLWFLTLEGIVMAVWDCNPRVHWVVFEEFTNLLDECVEKICGKVDVTISRLTDGIEREAVEADGVAIGPSFAVFVVNHVLLPRLQTAIVNNALTGDVNGDSKIEDTYYHNGEHLSAGTSEDANPADETDKGGAIISKLSFIIGQTTQLVCNLIIRFQQRDQQSSNSVVGINLMLHQCLHALVDCISVRNERLSRLATSCLRHLLMSTATCLTVHQWEITIAHLEEAFRACLLPIHILTTVYDDRARRLLPSDAGLQLANLRPIGASNKLRQLAQRLFQSADLLGEGDEEAEEKNPEDGVESFEKSSYSFEFRVFPLCTHEVDRPPLDTIPLSEVISSQLNTNLLIRLIGELLLSFGGNGEKTVPKAVQELLFFDPSLSVGTFNHNIEASETSVTGLTVLEFFTRLPLSSGLRLLNCLSDSYAAFFDFDQCDELKQLVQRLLKLQSPANFYQHSHLTATLLQMILLQTVQNGLTAKYCGQLSESVKLAFCEFDENLSRLRAGNFRRLPLQLQTNTGRREFVSPLPWLKPFVPDAGSDHNVEQFALLLTGLSTHLTQFYLFLLYNADKEHAANSSPIKRCEPLFSGRAYSEAFTNEHKRKLSESNPKRNWRLQKFLSRPRRFTIDASTTTTPHDTDGRTLRKRPAEDRDAQMTALAESVATLPQSFLALPLGPEAPSTLALEGIFTCNTARLIAVAEHGFLRRILATWFLRLVQNQKLPNEP</sequence>
<dbReference type="InterPro" id="IPR015403">
    <property type="entry name" value="Mon2/Sec7/BIG1-like_HDS"/>
</dbReference>